<dbReference type="GO" id="GO:0005524">
    <property type="term" value="F:ATP binding"/>
    <property type="evidence" value="ECO:0007669"/>
    <property type="project" value="UniProtKB-KW"/>
</dbReference>
<dbReference type="SUPFAM" id="SSF52540">
    <property type="entry name" value="P-loop containing nucleoside triphosphate hydrolases"/>
    <property type="match status" value="1"/>
</dbReference>
<feature type="transmembrane region" description="Helical" evidence="7">
    <location>
        <begin position="127"/>
        <end position="149"/>
    </location>
</feature>
<dbReference type="PROSITE" id="PS00211">
    <property type="entry name" value="ABC_TRANSPORTER_1"/>
    <property type="match status" value="1"/>
</dbReference>
<dbReference type="RefSeq" id="WP_187996541.1">
    <property type="nucleotide sequence ID" value="NZ_JACEXG010000003.1"/>
</dbReference>
<keyword evidence="2 7" id="KW-0812">Transmembrane</keyword>
<comment type="subcellular location">
    <subcellularLocation>
        <location evidence="1">Cell membrane</location>
        <topology evidence="1">Multi-pass membrane protein</topology>
    </subcellularLocation>
</comment>
<evidence type="ECO:0000256" key="1">
    <source>
        <dbReference type="ARBA" id="ARBA00004651"/>
    </source>
</evidence>
<proteinExistence type="predicted"/>
<evidence type="ECO:0000256" key="2">
    <source>
        <dbReference type="ARBA" id="ARBA00022692"/>
    </source>
</evidence>
<keyword evidence="6 7" id="KW-0472">Membrane</keyword>
<dbReference type="PANTHER" id="PTHR43394:SF1">
    <property type="entry name" value="ATP-BINDING CASSETTE SUB-FAMILY B MEMBER 10, MITOCHONDRIAL"/>
    <property type="match status" value="1"/>
</dbReference>
<dbReference type="SMART" id="SM00382">
    <property type="entry name" value="AAA"/>
    <property type="match status" value="1"/>
</dbReference>
<feature type="transmembrane region" description="Helical" evidence="7">
    <location>
        <begin position="155"/>
        <end position="177"/>
    </location>
</feature>
<dbReference type="Gene3D" id="3.40.50.300">
    <property type="entry name" value="P-loop containing nucleotide triphosphate hydrolases"/>
    <property type="match status" value="1"/>
</dbReference>
<dbReference type="InterPro" id="IPR039421">
    <property type="entry name" value="Type_1_exporter"/>
</dbReference>
<dbReference type="CDD" id="cd18548">
    <property type="entry name" value="ABC_6TM_Tm287_like"/>
    <property type="match status" value="1"/>
</dbReference>
<dbReference type="Gene3D" id="1.20.1560.10">
    <property type="entry name" value="ABC transporter type 1, transmembrane domain"/>
    <property type="match status" value="1"/>
</dbReference>
<dbReference type="Pfam" id="PF00664">
    <property type="entry name" value="ABC_membrane"/>
    <property type="match status" value="1"/>
</dbReference>
<sequence>MLVSLTWDYLRHHKGKVAAVLVLQLLQSIASLLLPALNAAIIDDGVIAADIPRIWQLGGLMLVVTVLQVLAIGAAIYVGAGLAMGLGHHLRAEVFGKVQSFGRSELHHFGPASLITRSTNDVSQVQMVVHMTFTIIVMAPIMGVGGIIMAAAQDVVLSGLFVIIVPVLGLFTFGMMVRLGPLYKVQQTRVDTINRLLREQLTGVRVIRAFLRQHAQKMRFREANDNMREVWLKIGTTWAFMLPVIQMIVGLSSVAIVWFGGHRIADGGMQVGALLAFINYLMQILMAIMMAAMMFMMVPRARVSADRIGAVLNTAVDIEAPVDPTPLPPSPAAFAAENATVQYDDADRPVLDSLSLTLTPGTTTAIVGGTGSGKTTLVHLLSRMVDPVSGSVTLGGIDIRSFDPTLLRTRIALVPQKAYLFAGTIASTITGTRGDVDVDEERVWAALDAAQATEFVAKLDDGLASRVDPGGRNLSGGQRQRLTIARALYRAMAGDVDLVIFDDSFSALDFATDQRLRHALPSAIPGAAVLIVAQRISTIRTADRIVVVDGGRDVGQGTHEELMKTCTTYQEIVSSQLSEEEAA</sequence>
<protein>
    <submittedName>
        <fullName evidence="10">ABC transporter ATP-binding protein</fullName>
    </submittedName>
</protein>
<dbReference type="Pfam" id="PF00005">
    <property type="entry name" value="ABC_tran"/>
    <property type="match status" value="1"/>
</dbReference>
<dbReference type="InterPro" id="IPR003593">
    <property type="entry name" value="AAA+_ATPase"/>
</dbReference>
<dbReference type="InterPro" id="IPR027417">
    <property type="entry name" value="P-loop_NTPase"/>
</dbReference>
<evidence type="ECO:0000256" key="6">
    <source>
        <dbReference type="ARBA" id="ARBA00023136"/>
    </source>
</evidence>
<accession>A0ABS2TFR1</accession>
<evidence type="ECO:0000259" key="8">
    <source>
        <dbReference type="PROSITE" id="PS50893"/>
    </source>
</evidence>
<dbReference type="Proteomes" id="UP000705983">
    <property type="component" value="Unassembled WGS sequence"/>
</dbReference>
<keyword evidence="11" id="KW-1185">Reference proteome</keyword>
<dbReference type="EMBL" id="JAFFJS010000003">
    <property type="protein sequence ID" value="MBM9433203.1"/>
    <property type="molecule type" value="Genomic_DNA"/>
</dbReference>
<dbReference type="SUPFAM" id="SSF90123">
    <property type="entry name" value="ABC transporter transmembrane region"/>
    <property type="match status" value="1"/>
</dbReference>
<feature type="domain" description="ABC transmembrane type-1" evidence="9">
    <location>
        <begin position="18"/>
        <end position="300"/>
    </location>
</feature>
<feature type="transmembrane region" description="Helical" evidence="7">
    <location>
        <begin position="237"/>
        <end position="259"/>
    </location>
</feature>
<evidence type="ECO:0000313" key="11">
    <source>
        <dbReference type="Proteomes" id="UP000705983"/>
    </source>
</evidence>
<feature type="transmembrane region" description="Helical" evidence="7">
    <location>
        <begin position="55"/>
        <end position="80"/>
    </location>
</feature>
<dbReference type="PROSITE" id="PS50893">
    <property type="entry name" value="ABC_TRANSPORTER_2"/>
    <property type="match status" value="1"/>
</dbReference>
<reference evidence="11" key="1">
    <citation type="submission" date="2021-02" db="EMBL/GenBank/DDBJ databases">
        <title>Leucobacter sp. CX169.</title>
        <authorList>
            <person name="Cheng Y."/>
        </authorList>
    </citation>
    <scope>NUCLEOTIDE SEQUENCE [LARGE SCALE GENOMIC DNA]</scope>
    <source>
        <strain evidence="11">JY899</strain>
    </source>
</reference>
<evidence type="ECO:0000256" key="3">
    <source>
        <dbReference type="ARBA" id="ARBA00022741"/>
    </source>
</evidence>
<feature type="domain" description="ABC transporter" evidence="8">
    <location>
        <begin position="334"/>
        <end position="575"/>
    </location>
</feature>
<evidence type="ECO:0000259" key="9">
    <source>
        <dbReference type="PROSITE" id="PS50929"/>
    </source>
</evidence>
<keyword evidence="3" id="KW-0547">Nucleotide-binding</keyword>
<dbReference type="InterPro" id="IPR017871">
    <property type="entry name" value="ABC_transporter-like_CS"/>
</dbReference>
<evidence type="ECO:0000313" key="10">
    <source>
        <dbReference type="EMBL" id="MBM9433203.1"/>
    </source>
</evidence>
<evidence type="ECO:0000256" key="4">
    <source>
        <dbReference type="ARBA" id="ARBA00022840"/>
    </source>
</evidence>
<keyword evidence="4 10" id="KW-0067">ATP-binding</keyword>
<evidence type="ECO:0000256" key="7">
    <source>
        <dbReference type="SAM" id="Phobius"/>
    </source>
</evidence>
<dbReference type="InterPro" id="IPR003439">
    <property type="entry name" value="ABC_transporter-like_ATP-bd"/>
</dbReference>
<feature type="transmembrane region" description="Helical" evidence="7">
    <location>
        <begin position="271"/>
        <end position="298"/>
    </location>
</feature>
<dbReference type="InterPro" id="IPR011527">
    <property type="entry name" value="ABC1_TM_dom"/>
</dbReference>
<organism evidence="10 11">
    <name type="scientific">Flaviflexus equikiangi</name>
    <dbReference type="NCBI Taxonomy" id="2758573"/>
    <lineage>
        <taxon>Bacteria</taxon>
        <taxon>Bacillati</taxon>
        <taxon>Actinomycetota</taxon>
        <taxon>Actinomycetes</taxon>
        <taxon>Actinomycetales</taxon>
        <taxon>Actinomycetaceae</taxon>
        <taxon>Flaviflexus</taxon>
    </lineage>
</organism>
<comment type="caution">
    <text evidence="10">The sequence shown here is derived from an EMBL/GenBank/DDBJ whole genome shotgun (WGS) entry which is preliminary data.</text>
</comment>
<keyword evidence="5 7" id="KW-1133">Transmembrane helix</keyword>
<dbReference type="PANTHER" id="PTHR43394">
    <property type="entry name" value="ATP-DEPENDENT PERMEASE MDL1, MITOCHONDRIAL"/>
    <property type="match status" value="1"/>
</dbReference>
<evidence type="ECO:0000256" key="5">
    <source>
        <dbReference type="ARBA" id="ARBA00022989"/>
    </source>
</evidence>
<dbReference type="InterPro" id="IPR036640">
    <property type="entry name" value="ABC1_TM_sf"/>
</dbReference>
<dbReference type="PROSITE" id="PS50929">
    <property type="entry name" value="ABC_TM1F"/>
    <property type="match status" value="1"/>
</dbReference>
<gene>
    <name evidence="10" type="ORF">JVW63_05770</name>
</gene>
<name>A0ABS2TFR1_9ACTO</name>